<protein>
    <recommendedName>
        <fullName evidence="3 8">Cytochrome c oxidase subunit 3</fullName>
    </recommendedName>
</protein>
<dbReference type="GO" id="GO:0016020">
    <property type="term" value="C:membrane"/>
    <property type="evidence" value="ECO:0007669"/>
    <property type="project" value="UniProtKB-SubCell"/>
</dbReference>
<reference evidence="11" key="1">
    <citation type="submission" date="2020-04" db="EMBL/GenBank/DDBJ databases">
        <title>The complete mitochondrial genome of Meretrix lusoria (Bivalvia: Veneroida: Veneridae) from Kumamoto, Japan.</title>
        <authorList>
            <person name="Sung C.H."/>
            <person name="Wang L.J."/>
            <person name="Hsiao S.T."/>
            <person name="Henmi Y."/>
            <person name="Huang C.W."/>
        </authorList>
    </citation>
    <scope>NUCLEOTIDE SEQUENCE</scope>
</reference>
<keyword evidence="8 11" id="KW-0496">Mitochondrion</keyword>
<keyword evidence="5" id="KW-1278">Translocase</keyword>
<feature type="transmembrane region" description="Helical" evidence="9">
    <location>
        <begin position="80"/>
        <end position="108"/>
    </location>
</feature>
<evidence type="ECO:0000313" key="11">
    <source>
        <dbReference type="EMBL" id="QLH90206.1"/>
    </source>
</evidence>
<organism evidence="11">
    <name type="scientific">Meretrix lusoria</name>
    <name type="common">Hard clam</name>
    <name type="synonym">Common Orient clam</name>
    <dbReference type="NCBI Taxonomy" id="74491"/>
    <lineage>
        <taxon>Eukaryota</taxon>
        <taxon>Metazoa</taxon>
        <taxon>Spiralia</taxon>
        <taxon>Lophotrochozoa</taxon>
        <taxon>Mollusca</taxon>
        <taxon>Bivalvia</taxon>
        <taxon>Autobranchia</taxon>
        <taxon>Heteroconchia</taxon>
        <taxon>Euheterodonta</taxon>
        <taxon>Imparidentia</taxon>
        <taxon>Neoheterodontei</taxon>
        <taxon>Venerida</taxon>
        <taxon>Veneroidea</taxon>
        <taxon>Veneridae</taxon>
        <taxon>Meretrix</taxon>
    </lineage>
</organism>
<evidence type="ECO:0000256" key="3">
    <source>
        <dbReference type="ARBA" id="ARBA00015944"/>
    </source>
</evidence>
<dbReference type="InterPro" id="IPR024791">
    <property type="entry name" value="Cyt_c/ubiquinol_Oxase_su3"/>
</dbReference>
<evidence type="ECO:0000256" key="9">
    <source>
        <dbReference type="SAM" id="Phobius"/>
    </source>
</evidence>
<dbReference type="EMBL" id="MT418596">
    <property type="protein sequence ID" value="QLH90206.1"/>
    <property type="molecule type" value="Genomic_DNA"/>
</dbReference>
<dbReference type="InterPro" id="IPR035973">
    <property type="entry name" value="Cyt_c_oxidase_su3-like_sf"/>
</dbReference>
<feature type="transmembrane region" description="Helical" evidence="9">
    <location>
        <begin position="12"/>
        <end position="32"/>
    </location>
</feature>
<dbReference type="InterPro" id="IPR013833">
    <property type="entry name" value="Cyt_c_oxidase_su3_a-hlx"/>
</dbReference>
<comment type="subcellular location">
    <subcellularLocation>
        <location evidence="1">Membrane</location>
        <topology evidence="1">Multi-pass membrane protein</topology>
    </subcellularLocation>
</comment>
<dbReference type="InterPro" id="IPR033945">
    <property type="entry name" value="Cyt_c_oxase_su3_dom"/>
</dbReference>
<sequence length="301" mass="34052">MARTGYQLLGPSPWPVTAAIAVLGLCSTLLIFFCEGASWGFWVSFVICFGLLISIMANWWSDVVKESTYLGQWSSYVLRAYVWGFRLFIISEVFFFAGLLGAFVYCAVGESSIHGVGFWPPRGIKPLSPGKMALLNTAVLLGSSATANWALCCVKAHNCLNFHMSVPFNVLNPFGKSTKGMKKSVDTFFYQESGLVALMVTICLGLCFTYLQALEYYWASFSFGDGIYGSSFFLLTGFHGLHVIIGTIFLVVCWFRLLNFHFSFNHFYFGMWAAVWYWHFVDIVWVFVYGMVYIWGYWGYS</sequence>
<keyword evidence="4 8" id="KW-0812">Transmembrane</keyword>
<comment type="function">
    <text evidence="8">Component of the cytochrome c oxidase, the last enzyme in the mitochondrial electron transport chain which drives oxidative phosphorylation. The respiratory chain contains 3 multisubunit complexes succinate dehydrogenase (complex II, CII), ubiquinol-cytochrome c oxidoreductase (cytochrome b-c1 complex, complex III, CIII) and cytochrome c oxidase (complex IV, CIV), that cooperate to transfer electrons derived from NADH and succinate to molecular oxygen, creating an electrochemical gradient over the inner membrane that drives transmembrane transport and the ATP synthase. Cytochrome c oxidase is the component of the respiratory chain that catalyzes the reduction of oxygen to water. Electrons originating from reduced cytochrome c in the intermembrane space (IMS) are transferred via the dinuclear copper A center (CU(A)) of subunit 2 and heme A of subunit 1 to the active site in subunit 1, a binuclear center (BNC) formed by heme A3 and copper B (CU(B)). The BNC reduces molecular oxygen to 2 water molecules using 4 electrons from cytochrome c in the IMS and 4 protons from the mitochondrial matrix.</text>
</comment>
<dbReference type="SUPFAM" id="SSF81452">
    <property type="entry name" value="Cytochrome c oxidase subunit III-like"/>
    <property type="match status" value="1"/>
</dbReference>
<evidence type="ECO:0000256" key="2">
    <source>
        <dbReference type="ARBA" id="ARBA00010581"/>
    </source>
</evidence>
<dbReference type="Gene3D" id="1.10.287.70">
    <property type="match status" value="1"/>
</dbReference>
<evidence type="ECO:0000259" key="10">
    <source>
        <dbReference type="PROSITE" id="PS50253"/>
    </source>
</evidence>
<evidence type="ECO:0000256" key="1">
    <source>
        <dbReference type="ARBA" id="ARBA00004141"/>
    </source>
</evidence>
<dbReference type="PROSITE" id="PS50253">
    <property type="entry name" value="COX3"/>
    <property type="match status" value="1"/>
</dbReference>
<evidence type="ECO:0000256" key="8">
    <source>
        <dbReference type="RuleBase" id="RU003375"/>
    </source>
</evidence>
<evidence type="ECO:0000256" key="6">
    <source>
        <dbReference type="ARBA" id="ARBA00022989"/>
    </source>
</evidence>
<name>A0A7D5T8A1_MERLU</name>
<evidence type="ECO:0000256" key="5">
    <source>
        <dbReference type="ARBA" id="ARBA00022967"/>
    </source>
</evidence>
<evidence type="ECO:0000256" key="7">
    <source>
        <dbReference type="ARBA" id="ARBA00023136"/>
    </source>
</evidence>
<keyword evidence="7 9" id="KW-0472">Membrane</keyword>
<gene>
    <name evidence="11" type="primary">cox3</name>
</gene>
<proteinExistence type="inferred from homology"/>
<dbReference type="Pfam" id="PF00510">
    <property type="entry name" value="COX3"/>
    <property type="match status" value="2"/>
</dbReference>
<feature type="transmembrane region" description="Helical" evidence="9">
    <location>
        <begin position="231"/>
        <end position="255"/>
    </location>
</feature>
<dbReference type="InterPro" id="IPR000298">
    <property type="entry name" value="Cyt_c_oxidase-like_su3"/>
</dbReference>
<dbReference type="Gene3D" id="1.20.120.80">
    <property type="entry name" value="Cytochrome c oxidase, subunit III, four-helix bundle"/>
    <property type="match status" value="1"/>
</dbReference>
<feature type="transmembrane region" description="Helical" evidence="9">
    <location>
        <begin position="188"/>
        <end position="211"/>
    </location>
</feature>
<dbReference type="PANTHER" id="PTHR11403">
    <property type="entry name" value="CYTOCHROME C OXIDASE SUBUNIT III"/>
    <property type="match status" value="1"/>
</dbReference>
<feature type="transmembrane region" description="Helical" evidence="9">
    <location>
        <begin position="39"/>
        <end position="60"/>
    </location>
</feature>
<dbReference type="AlphaFoldDB" id="A0A7D5T8A1"/>
<dbReference type="GO" id="GO:0004129">
    <property type="term" value="F:cytochrome-c oxidase activity"/>
    <property type="evidence" value="ECO:0007669"/>
    <property type="project" value="InterPro"/>
</dbReference>
<dbReference type="GO" id="GO:0006123">
    <property type="term" value="P:mitochondrial electron transport, cytochrome c to oxygen"/>
    <property type="evidence" value="ECO:0007669"/>
    <property type="project" value="TreeGrafter"/>
</dbReference>
<evidence type="ECO:0000256" key="4">
    <source>
        <dbReference type="ARBA" id="ARBA00022692"/>
    </source>
</evidence>
<comment type="similarity">
    <text evidence="2 8">Belongs to the cytochrome c oxidase subunit 3 family.</text>
</comment>
<feature type="domain" description="Heme-copper oxidase subunit III family profile" evidence="10">
    <location>
        <begin position="2"/>
        <end position="297"/>
    </location>
</feature>
<accession>A0A7D5T8A1</accession>
<geneLocation type="mitochondrion" evidence="11"/>
<feature type="transmembrane region" description="Helical" evidence="9">
    <location>
        <begin position="276"/>
        <end position="298"/>
    </location>
</feature>
<dbReference type="PANTHER" id="PTHR11403:SF7">
    <property type="entry name" value="CYTOCHROME C OXIDASE SUBUNIT 3"/>
    <property type="match status" value="1"/>
</dbReference>
<dbReference type="GO" id="GO:0005739">
    <property type="term" value="C:mitochondrion"/>
    <property type="evidence" value="ECO:0007669"/>
    <property type="project" value="TreeGrafter"/>
</dbReference>
<keyword evidence="6 9" id="KW-1133">Transmembrane helix</keyword>
<dbReference type="CDD" id="cd01665">
    <property type="entry name" value="Cyt_c_Oxidase_III"/>
    <property type="match status" value="1"/>
</dbReference>